<dbReference type="OrthoDB" id="10257471at2759"/>
<protein>
    <recommendedName>
        <fullName evidence="3">F-box protein</fullName>
    </recommendedName>
</protein>
<sequence length="366" mass="40343">MENFHSHPIPVHKPYPNTQTAADVLVEVLLGAQDLSSQLSHALEQALSRRPDVEKVDLLRRSVLLGTQLKNAASRLWREYDTSCNSINWPLSHDLTIKIFSQVGIYSLSQAAASCNLFKKVAMESACYREIDLTDQNLRVNNSTVAKLIKRAGQCLRSLKLGSPTNGNKEDHATCPFDSAWTAVSGNIFLTKSCLEPLFVSGGAVGLLLQTLHLQNIVELDSRNVCKAIAACPGLMDLQIIGLHINERKVLRSVSMFCHKLTHLCLESPRPDFSSSWLSYSMRTVSCSELVNGCPNISSLSLRGFKLPDQKVKLLLKGLRHLSEADFSGADMLTGLFLRDLASSSGQKLRSLKLCDCSHLRAVISK</sequence>
<dbReference type="EMBL" id="CM035439">
    <property type="protein sequence ID" value="KAH7284469.1"/>
    <property type="molecule type" value="Genomic_DNA"/>
</dbReference>
<dbReference type="PANTHER" id="PTHR38926">
    <property type="entry name" value="F-BOX DOMAIN CONTAINING PROTEIN, EXPRESSED"/>
    <property type="match status" value="1"/>
</dbReference>
<dbReference type="AlphaFoldDB" id="A0A8T2QKM7"/>
<reference evidence="1" key="1">
    <citation type="submission" date="2021-08" db="EMBL/GenBank/DDBJ databases">
        <title>WGS assembly of Ceratopteris richardii.</title>
        <authorList>
            <person name="Marchant D.B."/>
            <person name="Chen G."/>
            <person name="Jenkins J."/>
            <person name="Shu S."/>
            <person name="Leebens-Mack J."/>
            <person name="Grimwood J."/>
            <person name="Schmutz J."/>
            <person name="Soltis P."/>
            <person name="Soltis D."/>
            <person name="Chen Z.-H."/>
        </authorList>
    </citation>
    <scope>NUCLEOTIDE SEQUENCE</scope>
    <source>
        <strain evidence="1">Whitten #5841</strain>
        <tissue evidence="1">Leaf</tissue>
    </source>
</reference>
<organism evidence="1 2">
    <name type="scientific">Ceratopteris richardii</name>
    <name type="common">Triangle waterfern</name>
    <dbReference type="NCBI Taxonomy" id="49495"/>
    <lineage>
        <taxon>Eukaryota</taxon>
        <taxon>Viridiplantae</taxon>
        <taxon>Streptophyta</taxon>
        <taxon>Embryophyta</taxon>
        <taxon>Tracheophyta</taxon>
        <taxon>Polypodiopsida</taxon>
        <taxon>Polypodiidae</taxon>
        <taxon>Polypodiales</taxon>
        <taxon>Pteridineae</taxon>
        <taxon>Pteridaceae</taxon>
        <taxon>Parkerioideae</taxon>
        <taxon>Ceratopteris</taxon>
    </lineage>
</organism>
<dbReference type="PANTHER" id="PTHR38926:SF2">
    <property type="entry name" value="F-BOX_LRR-REPEAT PROTEIN 21-RELATED"/>
    <property type="match status" value="1"/>
</dbReference>
<name>A0A8T2QKM7_CERRI</name>
<accession>A0A8T2QKM7</accession>
<gene>
    <name evidence="1" type="ORF">KP509_34G055400</name>
</gene>
<dbReference type="Gene3D" id="3.80.10.10">
    <property type="entry name" value="Ribonuclease Inhibitor"/>
    <property type="match status" value="1"/>
</dbReference>
<keyword evidence="2" id="KW-1185">Reference proteome</keyword>
<dbReference type="InterPro" id="IPR032675">
    <property type="entry name" value="LRR_dom_sf"/>
</dbReference>
<dbReference type="SUPFAM" id="SSF52047">
    <property type="entry name" value="RNI-like"/>
    <property type="match status" value="1"/>
</dbReference>
<evidence type="ECO:0000313" key="1">
    <source>
        <dbReference type="EMBL" id="KAH7284469.1"/>
    </source>
</evidence>
<evidence type="ECO:0008006" key="3">
    <source>
        <dbReference type="Google" id="ProtNLM"/>
    </source>
</evidence>
<dbReference type="Proteomes" id="UP000825935">
    <property type="component" value="Chromosome 34"/>
</dbReference>
<proteinExistence type="predicted"/>
<evidence type="ECO:0000313" key="2">
    <source>
        <dbReference type="Proteomes" id="UP000825935"/>
    </source>
</evidence>
<comment type="caution">
    <text evidence="1">The sequence shown here is derived from an EMBL/GenBank/DDBJ whole genome shotgun (WGS) entry which is preliminary data.</text>
</comment>